<evidence type="ECO:0000313" key="2">
    <source>
        <dbReference type="Proteomes" id="UP000191612"/>
    </source>
</evidence>
<dbReference type="AlphaFoldDB" id="A0A1V6RJS3"/>
<gene>
    <name evidence="1" type="ORF">PENSOL_c003G02561</name>
</gene>
<protein>
    <submittedName>
        <fullName evidence="1">Uncharacterized protein</fullName>
    </submittedName>
</protein>
<sequence length="29" mass="3578">MFLLKSNIWANYRQPDNQLYDPQLRIPRS</sequence>
<evidence type="ECO:0000313" key="1">
    <source>
        <dbReference type="EMBL" id="OQE01790.1"/>
    </source>
</evidence>
<keyword evidence="2" id="KW-1185">Reference proteome</keyword>
<comment type="caution">
    <text evidence="1">The sequence shown here is derived from an EMBL/GenBank/DDBJ whole genome shotgun (WGS) entry which is preliminary data.</text>
</comment>
<accession>A0A1V6RJS3</accession>
<name>A0A1V6RJS3_9EURO</name>
<dbReference type="EMBL" id="MDYO01000003">
    <property type="protein sequence ID" value="OQE01790.1"/>
    <property type="molecule type" value="Genomic_DNA"/>
</dbReference>
<proteinExistence type="predicted"/>
<dbReference type="Proteomes" id="UP000191612">
    <property type="component" value="Unassembled WGS sequence"/>
</dbReference>
<reference evidence="2" key="1">
    <citation type="journal article" date="2017" name="Nat. Microbiol.">
        <title>Global analysis of biosynthetic gene clusters reveals vast potential of secondary metabolite production in Penicillium species.</title>
        <authorList>
            <person name="Nielsen J.C."/>
            <person name="Grijseels S."/>
            <person name="Prigent S."/>
            <person name="Ji B."/>
            <person name="Dainat J."/>
            <person name="Nielsen K.F."/>
            <person name="Frisvad J.C."/>
            <person name="Workman M."/>
            <person name="Nielsen J."/>
        </authorList>
    </citation>
    <scope>NUCLEOTIDE SEQUENCE [LARGE SCALE GENOMIC DNA]</scope>
    <source>
        <strain evidence="2">IBT 29525</strain>
    </source>
</reference>
<organism evidence="1 2">
    <name type="scientific">Penicillium solitum</name>
    <dbReference type="NCBI Taxonomy" id="60172"/>
    <lineage>
        <taxon>Eukaryota</taxon>
        <taxon>Fungi</taxon>
        <taxon>Dikarya</taxon>
        <taxon>Ascomycota</taxon>
        <taxon>Pezizomycotina</taxon>
        <taxon>Eurotiomycetes</taxon>
        <taxon>Eurotiomycetidae</taxon>
        <taxon>Eurotiales</taxon>
        <taxon>Aspergillaceae</taxon>
        <taxon>Penicillium</taxon>
    </lineage>
</organism>